<sequence>MADTRSEPLATSLNGVVTPLYFDRQVVRADDLTLDRSSHDAELARMRRMLHGWGIVTGFALVNTDSERQAVTVTPGYGITPNGNEVFLTEAIELSGLAEVLAVCCGPGMPGCEIVDENARRRAEETAANGTVEGWLVARPYLKDGELRPGVPEGCEHPANALLPSRRCEGVTFDIVCGLKFPHVQDAPSCEYLSNWICRPPAEGREPLPLPMPVEACEDYLVIGRITINDGVFRQTYENRRPLFPVSLLQDWMMACLCGVRTSPMPIPTPVPVPIPTPVPIPDPPIIMEPPIITGAFVPEFPEIPITPFPIPPVLIPIPPVPEIPILEDPTWGMFNERAVANGLNPIDAHVASNQEKLTAVGIDRPGKLLSADLDQVALATGLTKTTLEVMRNDLQGKRFLLNAPHI</sequence>
<name>A0ABU0BW30_9HYPH</name>
<dbReference type="RefSeq" id="WP_307233715.1">
    <property type="nucleotide sequence ID" value="NZ_JAUSVF010000002.1"/>
</dbReference>
<reference evidence="1 2" key="1">
    <citation type="submission" date="2023-07" db="EMBL/GenBank/DDBJ databases">
        <title>Genomic Encyclopedia of Type Strains, Phase IV (KMG-IV): sequencing the most valuable type-strain genomes for metagenomic binning, comparative biology and taxonomic classification.</title>
        <authorList>
            <person name="Goeker M."/>
        </authorList>
    </citation>
    <scope>NUCLEOTIDE SEQUENCE [LARGE SCALE GENOMIC DNA]</scope>
    <source>
        <strain evidence="1 2">DSM 1112</strain>
    </source>
</reference>
<evidence type="ECO:0000313" key="2">
    <source>
        <dbReference type="Proteomes" id="UP001230207"/>
    </source>
</evidence>
<protein>
    <submittedName>
        <fullName evidence="1">Uncharacterized protein</fullName>
    </submittedName>
</protein>
<accession>A0ABU0BW30</accession>
<keyword evidence="2" id="KW-1185">Reference proteome</keyword>
<dbReference type="EMBL" id="JAUSVF010000002">
    <property type="protein sequence ID" value="MDQ0322157.1"/>
    <property type="molecule type" value="Genomic_DNA"/>
</dbReference>
<gene>
    <name evidence="1" type="ORF">QO002_004363</name>
</gene>
<organism evidence="1 2">
    <name type="scientific">Pararhizobium capsulatum DSM 1112</name>
    <dbReference type="NCBI Taxonomy" id="1121113"/>
    <lineage>
        <taxon>Bacteria</taxon>
        <taxon>Pseudomonadati</taxon>
        <taxon>Pseudomonadota</taxon>
        <taxon>Alphaproteobacteria</taxon>
        <taxon>Hyphomicrobiales</taxon>
        <taxon>Rhizobiaceae</taxon>
        <taxon>Rhizobium/Agrobacterium group</taxon>
        <taxon>Pararhizobium</taxon>
    </lineage>
</organism>
<dbReference type="Proteomes" id="UP001230207">
    <property type="component" value="Unassembled WGS sequence"/>
</dbReference>
<proteinExistence type="predicted"/>
<evidence type="ECO:0000313" key="1">
    <source>
        <dbReference type="EMBL" id="MDQ0322157.1"/>
    </source>
</evidence>
<comment type="caution">
    <text evidence="1">The sequence shown here is derived from an EMBL/GenBank/DDBJ whole genome shotgun (WGS) entry which is preliminary data.</text>
</comment>